<evidence type="ECO:0000313" key="11">
    <source>
        <dbReference type="Proteomes" id="UP000773614"/>
    </source>
</evidence>
<reference evidence="10" key="1">
    <citation type="submission" date="2019-03" db="EMBL/GenBank/DDBJ databases">
        <title>Afifella sp. nov., isolated from activated sludge.</title>
        <authorList>
            <person name="Li Q."/>
            <person name="Liu Y."/>
        </authorList>
    </citation>
    <scope>NUCLEOTIDE SEQUENCE</scope>
    <source>
        <strain evidence="10">L72</strain>
    </source>
</reference>
<feature type="binding site" evidence="5">
    <location>
        <position position="88"/>
    </location>
    <ligand>
        <name>Zn(2+)</name>
        <dbReference type="ChEBI" id="CHEBI:29105"/>
    </ligand>
</feature>
<comment type="caution">
    <text evidence="10">The sequence shown here is derived from an EMBL/GenBank/DDBJ whole genome shotgun (WGS) entry which is preliminary data.</text>
</comment>
<dbReference type="InterPro" id="IPR050986">
    <property type="entry name" value="GutQ/KpsF_isomerases"/>
</dbReference>
<dbReference type="PROSITE" id="PS51464">
    <property type="entry name" value="SIS"/>
    <property type="match status" value="1"/>
</dbReference>
<sequence length="331" mass="34420">MALSSKLNIARSPAADAALRTVRTETLGLAALEQALSGDLGAALEEACSLVEAASGRVIVSGMGKSGHIGAKIAATLASTGTPAFFLHPAEASHGDLGMVTAADTVIALSWSGETAEMKNLVFYSRRFRVPLVSITSRADSTLAQAADVALILPRVDEACPHGLAPTTSALIQLALGDALAIALLERRGFTAADFHTFHPGGSLGASLTHIRDIMHTGDRLPLAPLGMKMGEAIIQISQKGFGCLGVVDGQNNLVGIITDGDLRRHLNGDILNRRVDEVMTRSPRTIGPDALAASALESLNSASITALMVVENRKPVGIVHLHDLLRIGVA</sequence>
<accession>A0A964T5C8</accession>
<dbReference type="CDD" id="cd04604">
    <property type="entry name" value="CBS_pair_SIS_assoc"/>
    <property type="match status" value="1"/>
</dbReference>
<keyword evidence="10" id="KW-0413">Isomerase</keyword>
<feature type="domain" description="CBS" evidence="8">
    <location>
        <begin position="280"/>
        <end position="331"/>
    </location>
</feature>
<evidence type="ECO:0000256" key="7">
    <source>
        <dbReference type="PROSITE-ProRule" id="PRU00703"/>
    </source>
</evidence>
<dbReference type="PIRSF" id="PIRSF004692">
    <property type="entry name" value="KdsD_KpsF"/>
    <property type="match status" value="1"/>
</dbReference>
<feature type="domain" description="SIS" evidence="9">
    <location>
        <begin position="47"/>
        <end position="190"/>
    </location>
</feature>
<feature type="site" description="Catalytically relevant" evidence="6">
    <location>
        <position position="117"/>
    </location>
</feature>
<dbReference type="Pfam" id="PF01380">
    <property type="entry name" value="SIS"/>
    <property type="match status" value="1"/>
</dbReference>
<gene>
    <name evidence="10" type="ORF">E4O86_13685</name>
</gene>
<evidence type="ECO:0000256" key="4">
    <source>
        <dbReference type="PIRNR" id="PIRNR004692"/>
    </source>
</evidence>
<comment type="similarity">
    <text evidence="1 4">Belongs to the SIS family. GutQ/KpsF subfamily.</text>
</comment>
<dbReference type="InterPro" id="IPR035474">
    <property type="entry name" value="SIS_Kpsf"/>
</dbReference>
<dbReference type="InterPro" id="IPR001347">
    <property type="entry name" value="SIS_dom"/>
</dbReference>
<dbReference type="Pfam" id="PF00571">
    <property type="entry name" value="CBS"/>
    <property type="match status" value="2"/>
</dbReference>
<evidence type="ECO:0000256" key="6">
    <source>
        <dbReference type="PIRSR" id="PIRSR004692-3"/>
    </source>
</evidence>
<dbReference type="InterPro" id="IPR004800">
    <property type="entry name" value="KdsD/KpsF-type"/>
</dbReference>
<keyword evidence="5" id="KW-0862">Zinc</keyword>
<feature type="domain" description="CBS" evidence="8">
    <location>
        <begin position="215"/>
        <end position="278"/>
    </location>
</feature>
<evidence type="ECO:0000256" key="1">
    <source>
        <dbReference type="ARBA" id="ARBA00008165"/>
    </source>
</evidence>
<dbReference type="Gene3D" id="3.10.580.10">
    <property type="entry name" value="CBS-domain"/>
    <property type="match status" value="1"/>
</dbReference>
<dbReference type="OrthoDB" id="9762536at2"/>
<dbReference type="SUPFAM" id="SSF53697">
    <property type="entry name" value="SIS domain"/>
    <property type="match status" value="1"/>
</dbReference>
<feature type="site" description="Catalytically relevant" evidence="6">
    <location>
        <position position="158"/>
    </location>
</feature>
<keyword evidence="5" id="KW-0479">Metal-binding</keyword>
<name>A0A964T5C8_9HYPH</name>
<organism evidence="10 11">
    <name type="scientific">Propylenella binzhouense</name>
    <dbReference type="NCBI Taxonomy" id="2555902"/>
    <lineage>
        <taxon>Bacteria</taxon>
        <taxon>Pseudomonadati</taxon>
        <taxon>Pseudomonadota</taxon>
        <taxon>Alphaproteobacteria</taxon>
        <taxon>Hyphomicrobiales</taxon>
        <taxon>Propylenellaceae</taxon>
        <taxon>Propylenella</taxon>
    </lineage>
</organism>
<evidence type="ECO:0000259" key="8">
    <source>
        <dbReference type="PROSITE" id="PS51371"/>
    </source>
</evidence>
<dbReference type="FunFam" id="3.40.50.10490:FF:000011">
    <property type="entry name" value="Arabinose 5-phosphate isomerase"/>
    <property type="match status" value="1"/>
</dbReference>
<dbReference type="PANTHER" id="PTHR42745:SF1">
    <property type="entry name" value="ARABINOSE 5-PHOSPHATE ISOMERASE KDSD"/>
    <property type="match status" value="1"/>
</dbReference>
<dbReference type="InterPro" id="IPR046348">
    <property type="entry name" value="SIS_dom_sf"/>
</dbReference>
<dbReference type="PANTHER" id="PTHR42745">
    <property type="match status" value="1"/>
</dbReference>
<dbReference type="InterPro" id="IPR046342">
    <property type="entry name" value="CBS_dom_sf"/>
</dbReference>
<dbReference type="Gene3D" id="3.40.50.10490">
    <property type="entry name" value="Glucose-6-phosphate isomerase like protein, domain 1"/>
    <property type="match status" value="1"/>
</dbReference>
<dbReference type="AlphaFoldDB" id="A0A964T5C8"/>
<evidence type="ECO:0000256" key="2">
    <source>
        <dbReference type="ARBA" id="ARBA00022737"/>
    </source>
</evidence>
<feature type="site" description="Catalytically relevant" evidence="6">
    <location>
        <position position="65"/>
    </location>
</feature>
<keyword evidence="3 7" id="KW-0129">CBS domain</keyword>
<dbReference type="NCBIfam" id="TIGR00393">
    <property type="entry name" value="kpsF"/>
    <property type="match status" value="1"/>
</dbReference>
<dbReference type="SMART" id="SM00116">
    <property type="entry name" value="CBS"/>
    <property type="match status" value="2"/>
</dbReference>
<evidence type="ECO:0000256" key="5">
    <source>
        <dbReference type="PIRSR" id="PIRSR004692-2"/>
    </source>
</evidence>
<dbReference type="CDD" id="cd05014">
    <property type="entry name" value="SIS_Kpsf"/>
    <property type="match status" value="1"/>
</dbReference>
<keyword evidence="11" id="KW-1185">Reference proteome</keyword>
<feature type="site" description="Catalytically relevant" evidence="6">
    <location>
        <position position="199"/>
    </location>
</feature>
<dbReference type="RefSeq" id="WP_161141108.1">
    <property type="nucleotide sequence ID" value="NZ_SPKJ01000047.1"/>
</dbReference>
<dbReference type="GO" id="GO:0097367">
    <property type="term" value="F:carbohydrate derivative binding"/>
    <property type="evidence" value="ECO:0007669"/>
    <property type="project" value="InterPro"/>
</dbReference>
<keyword evidence="2" id="KW-0677">Repeat</keyword>
<dbReference type="GO" id="GO:1901135">
    <property type="term" value="P:carbohydrate derivative metabolic process"/>
    <property type="evidence" value="ECO:0007669"/>
    <property type="project" value="InterPro"/>
</dbReference>
<dbReference type="PROSITE" id="PS51371">
    <property type="entry name" value="CBS"/>
    <property type="match status" value="2"/>
</dbReference>
<dbReference type="GO" id="GO:0019146">
    <property type="term" value="F:arabinose-5-phosphate isomerase activity"/>
    <property type="evidence" value="ECO:0007669"/>
    <property type="project" value="UniProtKB-ARBA"/>
</dbReference>
<dbReference type="InterPro" id="IPR000644">
    <property type="entry name" value="CBS_dom"/>
</dbReference>
<dbReference type="EMBL" id="SPKJ01000047">
    <property type="protein sequence ID" value="MYZ48763.1"/>
    <property type="molecule type" value="Genomic_DNA"/>
</dbReference>
<proteinExistence type="inferred from homology"/>
<dbReference type="Proteomes" id="UP000773614">
    <property type="component" value="Unassembled WGS sequence"/>
</dbReference>
<evidence type="ECO:0000259" key="9">
    <source>
        <dbReference type="PROSITE" id="PS51464"/>
    </source>
</evidence>
<evidence type="ECO:0000313" key="10">
    <source>
        <dbReference type="EMBL" id="MYZ48763.1"/>
    </source>
</evidence>
<dbReference type="GO" id="GO:0046872">
    <property type="term" value="F:metal ion binding"/>
    <property type="evidence" value="ECO:0007669"/>
    <property type="project" value="UniProtKB-KW"/>
</dbReference>
<evidence type="ECO:0000256" key="3">
    <source>
        <dbReference type="ARBA" id="ARBA00023122"/>
    </source>
</evidence>
<dbReference type="GO" id="GO:0005975">
    <property type="term" value="P:carbohydrate metabolic process"/>
    <property type="evidence" value="ECO:0007669"/>
    <property type="project" value="InterPro"/>
</dbReference>
<protein>
    <submittedName>
        <fullName evidence="10">KpsF/GutQ family sugar-phosphate isomerase</fullName>
    </submittedName>
</protein>